<dbReference type="AlphaFoldDB" id="J3N7S7"/>
<name>J3N7S7_ORYBR</name>
<evidence type="ECO:0000313" key="2">
    <source>
        <dbReference type="Proteomes" id="UP000006038"/>
    </source>
</evidence>
<dbReference type="InterPro" id="IPR006502">
    <property type="entry name" value="PDDEXK-like"/>
</dbReference>
<evidence type="ECO:0000313" key="1">
    <source>
        <dbReference type="EnsemblPlants" id="OB11G18630.1"/>
    </source>
</evidence>
<reference evidence="1" key="2">
    <citation type="submission" date="2013-04" db="UniProtKB">
        <authorList>
            <consortium name="EnsemblPlants"/>
        </authorList>
    </citation>
    <scope>IDENTIFICATION</scope>
</reference>
<dbReference type="Proteomes" id="UP000006038">
    <property type="component" value="Chromosome 11"/>
</dbReference>
<accession>J3N7S7</accession>
<sequence length="89" mass="9700">MEDSVAGKRPQRGRCNCFHGSNYEEGQAGGALENLKGFVQNASVVERNLLAGTSRIAERCGKKCKARADYRRMVADGLRPLGYHGGVCR</sequence>
<dbReference type="HOGENOM" id="CLU_2458367_0_0_1"/>
<organism evidence="1">
    <name type="scientific">Oryza brachyantha</name>
    <name type="common">malo sina</name>
    <dbReference type="NCBI Taxonomy" id="4533"/>
    <lineage>
        <taxon>Eukaryota</taxon>
        <taxon>Viridiplantae</taxon>
        <taxon>Streptophyta</taxon>
        <taxon>Embryophyta</taxon>
        <taxon>Tracheophyta</taxon>
        <taxon>Spermatophyta</taxon>
        <taxon>Magnoliopsida</taxon>
        <taxon>Liliopsida</taxon>
        <taxon>Poales</taxon>
        <taxon>Poaceae</taxon>
        <taxon>BOP clade</taxon>
        <taxon>Oryzoideae</taxon>
        <taxon>Oryzeae</taxon>
        <taxon>Oryzinae</taxon>
        <taxon>Oryza</taxon>
    </lineage>
</organism>
<dbReference type="STRING" id="4533.J3N7S7"/>
<keyword evidence="2" id="KW-1185">Reference proteome</keyword>
<dbReference type="EnsemblPlants" id="OB11G18630.1">
    <property type="protein sequence ID" value="OB11G18630.1"/>
    <property type="gene ID" value="OB11G18630"/>
</dbReference>
<proteinExistence type="predicted"/>
<reference evidence="1" key="1">
    <citation type="journal article" date="2013" name="Nat. Commun.">
        <title>Whole-genome sequencing of Oryza brachyantha reveals mechanisms underlying Oryza genome evolution.</title>
        <authorList>
            <person name="Chen J."/>
            <person name="Huang Q."/>
            <person name="Gao D."/>
            <person name="Wang J."/>
            <person name="Lang Y."/>
            <person name="Liu T."/>
            <person name="Li B."/>
            <person name="Bai Z."/>
            <person name="Luis Goicoechea J."/>
            <person name="Liang C."/>
            <person name="Chen C."/>
            <person name="Zhang W."/>
            <person name="Sun S."/>
            <person name="Liao Y."/>
            <person name="Zhang X."/>
            <person name="Yang L."/>
            <person name="Song C."/>
            <person name="Wang M."/>
            <person name="Shi J."/>
            <person name="Liu G."/>
            <person name="Liu J."/>
            <person name="Zhou H."/>
            <person name="Zhou W."/>
            <person name="Yu Q."/>
            <person name="An N."/>
            <person name="Chen Y."/>
            <person name="Cai Q."/>
            <person name="Wang B."/>
            <person name="Liu B."/>
            <person name="Min J."/>
            <person name="Huang Y."/>
            <person name="Wu H."/>
            <person name="Li Z."/>
            <person name="Zhang Y."/>
            <person name="Yin Y."/>
            <person name="Song W."/>
            <person name="Jiang J."/>
            <person name="Jackson S.A."/>
            <person name="Wing R.A."/>
            <person name="Wang J."/>
            <person name="Chen M."/>
        </authorList>
    </citation>
    <scope>NUCLEOTIDE SEQUENCE [LARGE SCALE GENOMIC DNA]</scope>
    <source>
        <strain evidence="1">cv. IRGC 101232</strain>
    </source>
</reference>
<protein>
    <submittedName>
        <fullName evidence="1">Uncharacterized protein</fullName>
    </submittedName>
</protein>
<dbReference type="Pfam" id="PF04720">
    <property type="entry name" value="PDDEXK_6"/>
    <property type="match status" value="1"/>
</dbReference>
<dbReference type="Gramene" id="OB11G18630.1">
    <property type="protein sequence ID" value="OB11G18630.1"/>
    <property type="gene ID" value="OB11G18630"/>
</dbReference>